<evidence type="ECO:0008006" key="3">
    <source>
        <dbReference type="Google" id="ProtNLM"/>
    </source>
</evidence>
<dbReference type="EMBL" id="SJPJ01000001">
    <property type="protein sequence ID" value="TWT78658.1"/>
    <property type="molecule type" value="Genomic_DNA"/>
</dbReference>
<comment type="caution">
    <text evidence="1">The sequence shown here is derived from an EMBL/GenBank/DDBJ whole genome shotgun (WGS) entry which is preliminary data.</text>
</comment>
<dbReference type="OrthoDB" id="9809155at2"/>
<dbReference type="Proteomes" id="UP000315010">
    <property type="component" value="Unassembled WGS sequence"/>
</dbReference>
<accession>A0A5C5YUJ0</accession>
<name>A0A5C5YUJ0_9BACT</name>
<dbReference type="InterPro" id="IPR035093">
    <property type="entry name" value="RelE/ParE_toxin_dom_sf"/>
</dbReference>
<proteinExistence type="predicted"/>
<sequence>MLVELRPEASDDLVSAAEYFNDKSLGWGDHFLESIESDLLDLEREAGIHALHHGMPCKFASVFPFAIYYRIETSVAMVYAILSCRMDPGVHMTILKDRG</sequence>
<dbReference type="RefSeq" id="WP_146393694.1">
    <property type="nucleotide sequence ID" value="NZ_SJPJ01000001.1"/>
</dbReference>
<gene>
    <name evidence="1" type="ORF">CA13_00540</name>
</gene>
<evidence type="ECO:0000313" key="1">
    <source>
        <dbReference type="EMBL" id="TWT78658.1"/>
    </source>
</evidence>
<dbReference type="AlphaFoldDB" id="A0A5C5YUJ0"/>
<protein>
    <recommendedName>
        <fullName evidence="3">Plasmid stabilization system protein</fullName>
    </recommendedName>
</protein>
<keyword evidence="2" id="KW-1185">Reference proteome</keyword>
<reference evidence="1 2" key="1">
    <citation type="submission" date="2019-02" db="EMBL/GenBank/DDBJ databases">
        <title>Deep-cultivation of Planctomycetes and their phenomic and genomic characterization uncovers novel biology.</title>
        <authorList>
            <person name="Wiegand S."/>
            <person name="Jogler M."/>
            <person name="Boedeker C."/>
            <person name="Pinto D."/>
            <person name="Vollmers J."/>
            <person name="Rivas-Marin E."/>
            <person name="Kohn T."/>
            <person name="Peeters S.H."/>
            <person name="Heuer A."/>
            <person name="Rast P."/>
            <person name="Oberbeckmann S."/>
            <person name="Bunk B."/>
            <person name="Jeske O."/>
            <person name="Meyerdierks A."/>
            <person name="Storesund J.E."/>
            <person name="Kallscheuer N."/>
            <person name="Luecker S."/>
            <person name="Lage O.M."/>
            <person name="Pohl T."/>
            <person name="Merkel B.J."/>
            <person name="Hornburger P."/>
            <person name="Mueller R.-W."/>
            <person name="Bruemmer F."/>
            <person name="Labrenz M."/>
            <person name="Spormann A.M."/>
            <person name="Op Den Camp H."/>
            <person name="Overmann J."/>
            <person name="Amann R."/>
            <person name="Jetten M.S.M."/>
            <person name="Mascher T."/>
            <person name="Medema M.H."/>
            <person name="Devos D.P."/>
            <person name="Kaster A.-K."/>
            <person name="Ovreas L."/>
            <person name="Rohde M."/>
            <person name="Galperin M.Y."/>
            <person name="Jogler C."/>
        </authorList>
    </citation>
    <scope>NUCLEOTIDE SEQUENCE [LARGE SCALE GENOMIC DNA]</scope>
    <source>
        <strain evidence="1 2">CA13</strain>
    </source>
</reference>
<evidence type="ECO:0000313" key="2">
    <source>
        <dbReference type="Proteomes" id="UP000315010"/>
    </source>
</evidence>
<dbReference type="Gene3D" id="3.30.2310.20">
    <property type="entry name" value="RelE-like"/>
    <property type="match status" value="1"/>
</dbReference>
<organism evidence="1 2">
    <name type="scientific">Novipirellula herctigrandis</name>
    <dbReference type="NCBI Taxonomy" id="2527986"/>
    <lineage>
        <taxon>Bacteria</taxon>
        <taxon>Pseudomonadati</taxon>
        <taxon>Planctomycetota</taxon>
        <taxon>Planctomycetia</taxon>
        <taxon>Pirellulales</taxon>
        <taxon>Pirellulaceae</taxon>
        <taxon>Novipirellula</taxon>
    </lineage>
</organism>